<keyword evidence="1" id="KW-1133">Transmembrane helix</keyword>
<gene>
    <name evidence="3" type="ORF">Cflav_PD3964</name>
</gene>
<feature type="transmembrane region" description="Helical" evidence="1">
    <location>
        <begin position="5"/>
        <end position="27"/>
    </location>
</feature>
<proteinExistence type="predicted"/>
<keyword evidence="1" id="KW-0812">Transmembrane</keyword>
<sequence length="186" mass="19127" precursor="true">MDSIIYLICLGVGLVFMLVTALLGHVFGGGHDAHVGGSHGHAEAGADSSDMPGVSAFSPSMIAAFITAFGGLGIIFKQIPATQSPFISAPLAIAGGFAIAYMLLLFLRQVFKKTQSTSESKVGAVVGAAAHVISPIPENGVGEIAYVHGGTRYTAPAREDSGMPIPNGRTVKVVRIVGSQFYVVAL</sequence>
<reference evidence="3 4" key="1">
    <citation type="journal article" date="2011" name="J. Bacteriol.">
        <title>Genome sequence of 'Pedosphaera parvula' Ellin514, an aerobic Verrucomicrobial isolate from pasture soil.</title>
        <authorList>
            <person name="Kant R."/>
            <person name="van Passel M.W."/>
            <person name="Sangwan P."/>
            <person name="Palva A."/>
            <person name="Lucas S."/>
            <person name="Copeland A."/>
            <person name="Lapidus A."/>
            <person name="Glavina Del Rio T."/>
            <person name="Dalin E."/>
            <person name="Tice H."/>
            <person name="Bruce D."/>
            <person name="Goodwin L."/>
            <person name="Pitluck S."/>
            <person name="Chertkov O."/>
            <person name="Larimer F.W."/>
            <person name="Land M.L."/>
            <person name="Hauser L."/>
            <person name="Brettin T.S."/>
            <person name="Detter J.C."/>
            <person name="Han S."/>
            <person name="de Vos W.M."/>
            <person name="Janssen P.H."/>
            <person name="Smidt H."/>
        </authorList>
    </citation>
    <scope>NUCLEOTIDE SEQUENCE [LARGE SCALE GENOMIC DNA]</scope>
    <source>
        <strain evidence="3 4">Ellin514</strain>
    </source>
</reference>
<evidence type="ECO:0000256" key="1">
    <source>
        <dbReference type="SAM" id="Phobius"/>
    </source>
</evidence>
<dbReference type="Proteomes" id="UP000003688">
    <property type="component" value="Unassembled WGS sequence"/>
</dbReference>
<dbReference type="InterPro" id="IPR058653">
    <property type="entry name" value="NfeD2_TM"/>
</dbReference>
<evidence type="ECO:0000313" key="4">
    <source>
        <dbReference type="Proteomes" id="UP000003688"/>
    </source>
</evidence>
<dbReference type="AlphaFoldDB" id="B9XG85"/>
<feature type="transmembrane region" description="Helical" evidence="1">
    <location>
        <begin position="88"/>
        <end position="107"/>
    </location>
</feature>
<organism evidence="3 4">
    <name type="scientific">Pedosphaera parvula (strain Ellin514)</name>
    <dbReference type="NCBI Taxonomy" id="320771"/>
    <lineage>
        <taxon>Bacteria</taxon>
        <taxon>Pseudomonadati</taxon>
        <taxon>Verrucomicrobiota</taxon>
        <taxon>Pedosphaerae</taxon>
        <taxon>Pedosphaerales</taxon>
        <taxon>Pedosphaeraceae</taxon>
        <taxon>Pedosphaera</taxon>
    </lineage>
</organism>
<dbReference type="RefSeq" id="WP_007414831.1">
    <property type="nucleotide sequence ID" value="NZ_ABOX02000011.1"/>
</dbReference>
<name>B9XG85_PEDPL</name>
<keyword evidence="4" id="KW-1185">Reference proteome</keyword>
<dbReference type="Gene3D" id="2.40.50.140">
    <property type="entry name" value="Nucleic acid-binding proteins"/>
    <property type="match status" value="1"/>
</dbReference>
<keyword evidence="1" id="KW-0472">Membrane</keyword>
<evidence type="ECO:0000313" key="3">
    <source>
        <dbReference type="EMBL" id="EEF61247.1"/>
    </source>
</evidence>
<feature type="transmembrane region" description="Helical" evidence="1">
    <location>
        <begin position="56"/>
        <end position="76"/>
    </location>
</feature>
<dbReference type="Pfam" id="PF25842">
    <property type="entry name" value="NfeD_TM"/>
    <property type="match status" value="1"/>
</dbReference>
<dbReference type="EMBL" id="ABOX02000011">
    <property type="protein sequence ID" value="EEF61247.1"/>
    <property type="molecule type" value="Genomic_DNA"/>
</dbReference>
<dbReference type="InterPro" id="IPR012340">
    <property type="entry name" value="NA-bd_OB-fold"/>
</dbReference>
<accession>B9XG85</accession>
<dbReference type="STRING" id="320771.Cflav_PD3964"/>
<feature type="domain" description="Membrane protein NfeD2 N-terminal transmembrane" evidence="2">
    <location>
        <begin position="4"/>
        <end position="107"/>
    </location>
</feature>
<comment type="caution">
    <text evidence="3">The sequence shown here is derived from an EMBL/GenBank/DDBJ whole genome shotgun (WGS) entry which is preliminary data.</text>
</comment>
<evidence type="ECO:0000259" key="2">
    <source>
        <dbReference type="Pfam" id="PF25842"/>
    </source>
</evidence>
<protein>
    <recommendedName>
        <fullName evidence="2">Membrane protein NfeD2 N-terminal transmembrane domain-containing protein</fullName>
    </recommendedName>
</protein>
<dbReference type="OrthoDB" id="194493at2"/>